<sequence>MAQTQKAPILLFPRPLSPARRNNNFI</sequence>
<reference evidence="1" key="1">
    <citation type="submission" date="2014-11" db="EMBL/GenBank/DDBJ databases">
        <authorList>
            <person name="Amaro Gonzalez C."/>
        </authorList>
    </citation>
    <scope>NUCLEOTIDE SEQUENCE</scope>
</reference>
<protein>
    <submittedName>
        <fullName evidence="1">Uncharacterized protein</fullName>
    </submittedName>
</protein>
<evidence type="ECO:0000313" key="1">
    <source>
        <dbReference type="EMBL" id="JAH25818.1"/>
    </source>
</evidence>
<dbReference type="EMBL" id="GBXM01082759">
    <property type="protein sequence ID" value="JAH25818.1"/>
    <property type="molecule type" value="Transcribed_RNA"/>
</dbReference>
<dbReference type="AlphaFoldDB" id="A0A0E9RBW5"/>
<organism evidence="1">
    <name type="scientific">Anguilla anguilla</name>
    <name type="common">European freshwater eel</name>
    <name type="synonym">Muraena anguilla</name>
    <dbReference type="NCBI Taxonomy" id="7936"/>
    <lineage>
        <taxon>Eukaryota</taxon>
        <taxon>Metazoa</taxon>
        <taxon>Chordata</taxon>
        <taxon>Craniata</taxon>
        <taxon>Vertebrata</taxon>
        <taxon>Euteleostomi</taxon>
        <taxon>Actinopterygii</taxon>
        <taxon>Neopterygii</taxon>
        <taxon>Teleostei</taxon>
        <taxon>Anguilliformes</taxon>
        <taxon>Anguillidae</taxon>
        <taxon>Anguilla</taxon>
    </lineage>
</organism>
<name>A0A0E9RBW5_ANGAN</name>
<accession>A0A0E9RBW5</accession>
<proteinExistence type="predicted"/>
<reference evidence="1" key="2">
    <citation type="journal article" date="2015" name="Fish Shellfish Immunol.">
        <title>Early steps in the European eel (Anguilla anguilla)-Vibrio vulnificus interaction in the gills: Role of the RtxA13 toxin.</title>
        <authorList>
            <person name="Callol A."/>
            <person name="Pajuelo D."/>
            <person name="Ebbesson L."/>
            <person name="Teles M."/>
            <person name="MacKenzie S."/>
            <person name="Amaro C."/>
        </authorList>
    </citation>
    <scope>NUCLEOTIDE SEQUENCE</scope>
</reference>